<sequence>MLGLTRRKRANLLQMTPILKEHVRLHTTGDKHLLLIPRTSWLERFSIRYMQQPKMIQIELDPLGNTVLQCCTGAHTVSEIAEILVNRFGQEAEPVIPRLVKFLQTVEFNGWLNWQHEQYEKQTELLQQ</sequence>
<organism evidence="1 2">
    <name type="scientific">Brevibacillus fulvus</name>
    <dbReference type="NCBI Taxonomy" id="1125967"/>
    <lineage>
        <taxon>Bacteria</taxon>
        <taxon>Bacillati</taxon>
        <taxon>Bacillota</taxon>
        <taxon>Bacilli</taxon>
        <taxon>Bacillales</taxon>
        <taxon>Paenibacillaceae</taxon>
        <taxon>Brevibacillus</taxon>
    </lineage>
</organism>
<protein>
    <recommendedName>
        <fullName evidence="3">Coenzyme PQQ synthesis protein D (PqqD)</fullName>
    </recommendedName>
</protein>
<dbReference type="InterPro" id="IPR008792">
    <property type="entry name" value="PQQD"/>
</dbReference>
<dbReference type="EMBL" id="JAFBEB010000005">
    <property type="protein sequence ID" value="MBM7590247.1"/>
    <property type="molecule type" value="Genomic_DNA"/>
</dbReference>
<reference evidence="1" key="1">
    <citation type="submission" date="2021-01" db="EMBL/GenBank/DDBJ databases">
        <title>Genomic Encyclopedia of Type Strains, Phase IV (KMG-IV): sequencing the most valuable type-strain genomes for metagenomic binning, comparative biology and taxonomic classification.</title>
        <authorList>
            <person name="Goeker M."/>
        </authorList>
    </citation>
    <scope>NUCLEOTIDE SEQUENCE</scope>
    <source>
        <strain evidence="1">DSM 25523</strain>
    </source>
</reference>
<gene>
    <name evidence="1" type="ORF">JOD01_001851</name>
</gene>
<dbReference type="AlphaFoldDB" id="A0A938Y254"/>
<dbReference type="Pfam" id="PF05402">
    <property type="entry name" value="PqqD"/>
    <property type="match status" value="1"/>
</dbReference>
<evidence type="ECO:0008006" key="3">
    <source>
        <dbReference type="Google" id="ProtNLM"/>
    </source>
</evidence>
<evidence type="ECO:0000313" key="2">
    <source>
        <dbReference type="Proteomes" id="UP000717624"/>
    </source>
</evidence>
<comment type="caution">
    <text evidence="1">The sequence shown here is derived from an EMBL/GenBank/DDBJ whole genome shotgun (WGS) entry which is preliminary data.</text>
</comment>
<keyword evidence="2" id="KW-1185">Reference proteome</keyword>
<name>A0A938Y254_9BACL</name>
<accession>A0A938Y254</accession>
<proteinExistence type="predicted"/>
<dbReference type="RefSeq" id="WP_204518004.1">
    <property type="nucleotide sequence ID" value="NZ_BAABIN010000020.1"/>
</dbReference>
<evidence type="ECO:0000313" key="1">
    <source>
        <dbReference type="EMBL" id="MBM7590247.1"/>
    </source>
</evidence>
<dbReference type="Proteomes" id="UP000717624">
    <property type="component" value="Unassembled WGS sequence"/>
</dbReference>
<dbReference type="InterPro" id="IPR041881">
    <property type="entry name" value="PqqD_sf"/>
</dbReference>
<dbReference type="Gene3D" id="1.10.10.1150">
    <property type="entry name" value="Coenzyme PQQ synthesis protein D (PqqD)"/>
    <property type="match status" value="1"/>
</dbReference>